<dbReference type="Pfam" id="PF11848">
    <property type="entry name" value="DUF3368"/>
    <property type="match status" value="1"/>
</dbReference>
<evidence type="ECO:0008006" key="2">
    <source>
        <dbReference type="Google" id="ProtNLM"/>
    </source>
</evidence>
<accession>A0A6S6SVW0</accession>
<name>A0A6S6SVW0_9BACT</name>
<organism evidence="1">
    <name type="scientific">uncultured Sulfurovum sp</name>
    <dbReference type="NCBI Taxonomy" id="269237"/>
    <lineage>
        <taxon>Bacteria</taxon>
        <taxon>Pseudomonadati</taxon>
        <taxon>Campylobacterota</taxon>
        <taxon>Epsilonproteobacteria</taxon>
        <taxon>Campylobacterales</taxon>
        <taxon>Sulfurovaceae</taxon>
        <taxon>Sulfurovum</taxon>
        <taxon>environmental samples</taxon>
    </lineage>
</organism>
<dbReference type="InterPro" id="IPR021799">
    <property type="entry name" value="PIN-like_prokaryotic"/>
</dbReference>
<evidence type="ECO:0000313" key="1">
    <source>
        <dbReference type="EMBL" id="CAA6808716.1"/>
    </source>
</evidence>
<sequence>MIVSDSTTLIILFDLNRLELLSNLFPKIIIPPSVYDEISVKKSLELPSFMSVQAPKPSEALETMKSLLDLGESEAIALALELESKLIIDEKKGRKIAMRQGLEIIGLLGIVYLNIKKGFISKEEAKTFLKDALLHGYRINKSLIEKMLLEIE</sequence>
<reference evidence="1" key="1">
    <citation type="submission" date="2020-01" db="EMBL/GenBank/DDBJ databases">
        <authorList>
            <person name="Meier V. D."/>
            <person name="Meier V D."/>
        </authorList>
    </citation>
    <scope>NUCLEOTIDE SEQUENCE</scope>
    <source>
        <strain evidence="1">HLG_WM_MAG_03</strain>
    </source>
</reference>
<protein>
    <recommendedName>
        <fullName evidence="2">DUF3368 domain-containing protein</fullName>
    </recommendedName>
</protein>
<dbReference type="PANTHER" id="PTHR39550:SF1">
    <property type="entry name" value="SLL0658 PROTEIN"/>
    <property type="match status" value="1"/>
</dbReference>
<proteinExistence type="predicted"/>
<gene>
    <name evidence="1" type="ORF">HELGO_WM39012</name>
</gene>
<dbReference type="PANTHER" id="PTHR39550">
    <property type="entry name" value="SLL0658 PROTEIN"/>
    <property type="match status" value="1"/>
</dbReference>
<dbReference type="EMBL" id="CACVAR010000181">
    <property type="protein sequence ID" value="CAA6808716.1"/>
    <property type="molecule type" value="Genomic_DNA"/>
</dbReference>
<dbReference type="AlphaFoldDB" id="A0A6S6SVW0"/>